<dbReference type="InterPro" id="IPR011990">
    <property type="entry name" value="TPR-like_helical_dom_sf"/>
</dbReference>
<evidence type="ECO:0000313" key="2">
    <source>
        <dbReference type="Proteomes" id="UP000317716"/>
    </source>
</evidence>
<accession>A0A538TA87</accession>
<dbReference type="Gene3D" id="1.25.40.10">
    <property type="entry name" value="Tetratricopeptide repeat domain"/>
    <property type="match status" value="2"/>
</dbReference>
<dbReference type="Proteomes" id="UP000317716">
    <property type="component" value="Unassembled WGS sequence"/>
</dbReference>
<dbReference type="AlphaFoldDB" id="A0A538TA87"/>
<proteinExistence type="predicted"/>
<dbReference type="SUPFAM" id="SSF48452">
    <property type="entry name" value="TPR-like"/>
    <property type="match status" value="1"/>
</dbReference>
<organism evidence="1 2">
    <name type="scientific">Eiseniibacteriota bacterium</name>
    <dbReference type="NCBI Taxonomy" id="2212470"/>
    <lineage>
        <taxon>Bacteria</taxon>
        <taxon>Candidatus Eiseniibacteriota</taxon>
    </lineage>
</organism>
<comment type="caution">
    <text evidence="1">The sequence shown here is derived from an EMBL/GenBank/DDBJ whole genome shotgun (WGS) entry which is preliminary data.</text>
</comment>
<dbReference type="Pfam" id="PF13424">
    <property type="entry name" value="TPR_12"/>
    <property type="match status" value="1"/>
</dbReference>
<gene>
    <name evidence="1" type="ORF">E6K72_00545</name>
</gene>
<protein>
    <submittedName>
        <fullName evidence="1">Tetratricopeptide repeat protein</fullName>
    </submittedName>
</protein>
<reference evidence="1 2" key="1">
    <citation type="journal article" date="2019" name="Nat. Microbiol.">
        <title>Mediterranean grassland soil C-N compound turnover is dependent on rainfall and depth, and is mediated by genomically divergent microorganisms.</title>
        <authorList>
            <person name="Diamond S."/>
            <person name="Andeer P.F."/>
            <person name="Li Z."/>
            <person name="Crits-Christoph A."/>
            <person name="Burstein D."/>
            <person name="Anantharaman K."/>
            <person name="Lane K.R."/>
            <person name="Thomas B.C."/>
            <person name="Pan C."/>
            <person name="Northen T.R."/>
            <person name="Banfield J.F."/>
        </authorList>
    </citation>
    <scope>NUCLEOTIDE SEQUENCE [LARGE SCALE GENOMIC DNA]</scope>
    <source>
        <strain evidence="1">WS_2</strain>
    </source>
</reference>
<dbReference type="EMBL" id="VBOS01000018">
    <property type="protein sequence ID" value="TMQ60536.1"/>
    <property type="molecule type" value="Genomic_DNA"/>
</dbReference>
<sequence>MRGHFRLARRTLSESLERGADGSSPAIVANALVRAASFALFQGDHEAARPLLERSLEFSRRAGDERGVARALSGIAVSALFARDYEAGRARAEEALAIYRARGDRHASALALEGTGDERHLALTRGSLGLACVRLGDTAAARRSLASALALASGLAAEREAAYALEAAAELAAASGEPERAVRWMGCADAVRERIGSPRSPVEREEQEALMSRLRAALGMDRARALGGEGAAAGLDATVGEALAWLEKEGRGSWVASAASNPVGDTSA</sequence>
<name>A0A538TA87_UNCEI</name>
<evidence type="ECO:0000313" key="1">
    <source>
        <dbReference type="EMBL" id="TMQ60536.1"/>
    </source>
</evidence>